<comment type="caution">
    <text evidence="2">The sequence shown here is derived from an EMBL/GenBank/DDBJ whole genome shotgun (WGS) entry which is preliminary data.</text>
</comment>
<accession>A0ABP7S443</accession>
<reference evidence="3" key="1">
    <citation type="journal article" date="2019" name="Int. J. Syst. Evol. Microbiol.">
        <title>The Global Catalogue of Microorganisms (GCM) 10K type strain sequencing project: providing services to taxonomists for standard genome sequencing and annotation.</title>
        <authorList>
            <consortium name="The Broad Institute Genomics Platform"/>
            <consortium name="The Broad Institute Genome Sequencing Center for Infectious Disease"/>
            <person name="Wu L."/>
            <person name="Ma J."/>
        </authorList>
    </citation>
    <scope>NUCLEOTIDE SEQUENCE [LARGE SCALE GENOMIC DNA]</scope>
    <source>
        <strain evidence="3">JCM 16924</strain>
    </source>
</reference>
<protein>
    <submittedName>
        <fullName evidence="2">Uncharacterized protein</fullName>
    </submittedName>
</protein>
<feature type="region of interest" description="Disordered" evidence="1">
    <location>
        <begin position="1"/>
        <end position="73"/>
    </location>
</feature>
<proteinExistence type="predicted"/>
<evidence type="ECO:0000256" key="1">
    <source>
        <dbReference type="SAM" id="MobiDB-lite"/>
    </source>
</evidence>
<evidence type="ECO:0000313" key="2">
    <source>
        <dbReference type="EMBL" id="GAA4006234.1"/>
    </source>
</evidence>
<evidence type="ECO:0000313" key="3">
    <source>
        <dbReference type="Proteomes" id="UP001500456"/>
    </source>
</evidence>
<name>A0ABP7S443_9ACTN</name>
<sequence length="73" mass="7545">MIFAFATANPETPDAHFAERCGEHAGPAGGGQERPAPASPLDGVSANRGNDDEEYRGPVQALGLKPLTARQSA</sequence>
<keyword evidence="3" id="KW-1185">Reference proteome</keyword>
<feature type="compositionally biased region" description="Basic and acidic residues" evidence="1">
    <location>
        <begin position="13"/>
        <end position="23"/>
    </location>
</feature>
<organism evidence="2 3">
    <name type="scientific">Streptomyces plumbiresistens</name>
    <dbReference type="NCBI Taxonomy" id="511811"/>
    <lineage>
        <taxon>Bacteria</taxon>
        <taxon>Bacillati</taxon>
        <taxon>Actinomycetota</taxon>
        <taxon>Actinomycetes</taxon>
        <taxon>Kitasatosporales</taxon>
        <taxon>Streptomycetaceae</taxon>
        <taxon>Streptomyces</taxon>
    </lineage>
</organism>
<dbReference type="EMBL" id="BAAAZX010000015">
    <property type="protein sequence ID" value="GAA4006234.1"/>
    <property type="molecule type" value="Genomic_DNA"/>
</dbReference>
<gene>
    <name evidence="2" type="ORF">GCM10022232_52440</name>
</gene>
<dbReference type="Proteomes" id="UP001500456">
    <property type="component" value="Unassembled WGS sequence"/>
</dbReference>